<comment type="similarity">
    <text evidence="4">In the C-terminal section; belongs to the transpeptidase family.</text>
</comment>
<evidence type="ECO:0000313" key="27">
    <source>
        <dbReference type="EMBL" id="HET98642.1"/>
    </source>
</evidence>
<dbReference type="PIRSF" id="PIRSF002799">
    <property type="entry name" value="PBP_1b"/>
    <property type="match status" value="1"/>
</dbReference>
<dbReference type="GO" id="GO:0008360">
    <property type="term" value="P:regulation of cell shape"/>
    <property type="evidence" value="ECO:0007669"/>
    <property type="project" value="UniProtKB-KW"/>
</dbReference>
<dbReference type="GO" id="GO:0008955">
    <property type="term" value="F:peptidoglycan glycosyltransferase activity"/>
    <property type="evidence" value="ECO:0007669"/>
    <property type="project" value="UniProtKB-EC"/>
</dbReference>
<comment type="subcellular location">
    <subcellularLocation>
        <location evidence="2">Cell membrane</location>
    </subcellularLocation>
</comment>
<evidence type="ECO:0000256" key="8">
    <source>
        <dbReference type="ARBA" id="ARBA00022475"/>
    </source>
</evidence>
<feature type="domain" description="Glycosyl transferase family 51" evidence="25">
    <location>
        <begin position="169"/>
        <end position="340"/>
    </location>
</feature>
<dbReference type="GO" id="GO:0009252">
    <property type="term" value="P:peptidoglycan biosynthetic process"/>
    <property type="evidence" value="ECO:0007669"/>
    <property type="project" value="UniProtKB-UniPathway"/>
</dbReference>
<keyword evidence="8" id="KW-1003">Cell membrane</keyword>
<keyword evidence="13" id="KW-0378">Hydrolase</keyword>
<name>A0A7C2TMU3_9BACT</name>
<dbReference type="Gene3D" id="1.10.3810.10">
    <property type="entry name" value="Biosynthetic peptidoglycan transglycosylase-like"/>
    <property type="match status" value="1"/>
</dbReference>
<dbReference type="Pfam" id="PF00912">
    <property type="entry name" value="Transgly"/>
    <property type="match status" value="1"/>
</dbReference>
<keyword evidence="12" id="KW-0808">Transferase</keyword>
<keyword evidence="10" id="KW-0645">Protease</keyword>
<evidence type="ECO:0000256" key="11">
    <source>
        <dbReference type="ARBA" id="ARBA00022676"/>
    </source>
</evidence>
<evidence type="ECO:0000256" key="4">
    <source>
        <dbReference type="ARBA" id="ARBA00007090"/>
    </source>
</evidence>
<gene>
    <name evidence="27" type="primary">mrcB</name>
    <name evidence="27" type="ORF">ENN98_08180</name>
</gene>
<evidence type="ECO:0000256" key="20">
    <source>
        <dbReference type="ARBA" id="ARBA00032454"/>
    </source>
</evidence>
<dbReference type="PANTHER" id="PTHR32282:SF11">
    <property type="entry name" value="PENICILLIN-BINDING PROTEIN 1B"/>
    <property type="match status" value="1"/>
</dbReference>
<keyword evidence="17" id="KW-0046">Antibiotic resistance</keyword>
<keyword evidence="9" id="KW-0121">Carboxypeptidase</keyword>
<sequence length="786" mass="87538">MAPRKRTPFRKTRRPRRSSGIFSWRKLLATTALATFLLAALYTLYLDSQVRALFEGKRWEIPARVYARPLELYTGLPLTATRLTRELDLAGYRLDRQLSSAGSYYHQADDTTLHLVTRAFDFGDSQEPSHRLTIRFANHRVAAMEADDGTPLSLVRLDPAQIGSFHPLHHEDRLLVARQEIPQALVHALLAIEDRRYYRHYGIDPRGIIRALAANIRAGSTVQGGSTLTQQLIKNMYLTHERTLGRKVNEAIMALLLEYHYNKEEILTAYVNEVFLGQDGQRAIHGFGLASQFYFRRQLNELDLPQLALLVGLVRGPSYYDPRRFPQRSVQRRDQVLQAMATAGFLTPAEAASAQAAPLEQNLHATGGATPFPAFVGLVRRQLRESYREQDLTGQGLKIFTTLDPQVQWQVEETINTAVAKLERQTDQQRIQAAVVVSRYDSGEIEALAGSRITGEAGFNRAVDARRPIGSLIKPAVYLSALEQGYTLATLLEDAKITVDIGGGKQWQPRNFDQREHGLVPLYEALANSYNLATVRLGMDVGLDRVIDTLTRLGLQQQPPPYPSLLLGALSISPLEVSQLYQTLAAGGFYSPQRVIQRVIAADNRPLERFPITVEQRLEPEHAFLINTALQKVVSDGTGRPLSRYLPGSLAVAGKTGSSDGLRDSWFAGFTGDRLVVVWLGLDDNQPLGLTGSTGALPVWGELMRALDSTPLVLAKPSTVEWVWFNPQRQSRTRARAPGAVQLPFLNGSIPATPEEAPLAREKGDGGGWLGRIVDRVFQKEKEEKR</sequence>
<keyword evidence="15" id="KW-0573">Peptidoglycan synthesis</keyword>
<dbReference type="InterPro" id="IPR050396">
    <property type="entry name" value="Glycosyltr_51/Transpeptidase"/>
</dbReference>
<evidence type="ECO:0000259" key="25">
    <source>
        <dbReference type="Pfam" id="PF00912"/>
    </source>
</evidence>
<evidence type="ECO:0000256" key="15">
    <source>
        <dbReference type="ARBA" id="ARBA00022984"/>
    </source>
</evidence>
<dbReference type="InterPro" id="IPR023346">
    <property type="entry name" value="Lysozyme-like_dom_sf"/>
</dbReference>
<evidence type="ECO:0000256" key="17">
    <source>
        <dbReference type="ARBA" id="ARBA00023251"/>
    </source>
</evidence>
<keyword evidence="18" id="KW-0511">Multifunctional enzyme</keyword>
<organism evidence="27">
    <name type="scientific">Desulfurivibrio alkaliphilus</name>
    <dbReference type="NCBI Taxonomy" id="427923"/>
    <lineage>
        <taxon>Bacteria</taxon>
        <taxon>Pseudomonadati</taxon>
        <taxon>Thermodesulfobacteriota</taxon>
        <taxon>Desulfobulbia</taxon>
        <taxon>Desulfobulbales</taxon>
        <taxon>Desulfobulbaceae</taxon>
        <taxon>Desulfurivibrio</taxon>
    </lineage>
</organism>
<dbReference type="InterPro" id="IPR001264">
    <property type="entry name" value="Glyco_trans_51"/>
</dbReference>
<comment type="function">
    <text evidence="1">Cell wall formation. Synthesis of cross-linked peptidoglycan from the lipid intermediates. The enzyme has a penicillin-insensitive transglycosylase N-terminal domain (formation of linear glycan strands) and a penicillin-sensitive transpeptidase C-terminal domain (cross-linking of the peptide subunits).</text>
</comment>
<dbReference type="FunFam" id="1.10.3810.10:FF:000001">
    <property type="entry name" value="Penicillin-binding protein 1A"/>
    <property type="match status" value="1"/>
</dbReference>
<evidence type="ECO:0000256" key="2">
    <source>
        <dbReference type="ARBA" id="ARBA00004236"/>
    </source>
</evidence>
<dbReference type="InterPro" id="IPR011813">
    <property type="entry name" value="PBP_1b"/>
</dbReference>
<comment type="catalytic activity">
    <reaction evidence="23">
        <text>[GlcNAc-(1-&gt;4)-Mur2Ac(oyl-L-Ala-gamma-D-Glu-L-Lys-D-Ala-D-Ala)](n)-di-trans,octa-cis-undecaprenyl diphosphate + beta-D-GlcNAc-(1-&gt;4)-Mur2Ac(oyl-L-Ala-gamma-D-Glu-L-Lys-D-Ala-D-Ala)-di-trans,octa-cis-undecaprenyl diphosphate = [GlcNAc-(1-&gt;4)-Mur2Ac(oyl-L-Ala-gamma-D-Glu-L-Lys-D-Ala-D-Ala)](n+1)-di-trans,octa-cis-undecaprenyl diphosphate + di-trans,octa-cis-undecaprenyl diphosphate + H(+)</text>
        <dbReference type="Rhea" id="RHEA:23708"/>
        <dbReference type="Rhea" id="RHEA-COMP:9602"/>
        <dbReference type="Rhea" id="RHEA-COMP:9603"/>
        <dbReference type="ChEBI" id="CHEBI:15378"/>
        <dbReference type="ChEBI" id="CHEBI:58405"/>
        <dbReference type="ChEBI" id="CHEBI:60033"/>
        <dbReference type="ChEBI" id="CHEBI:78435"/>
        <dbReference type="EC" id="2.4.99.28"/>
    </reaction>
</comment>
<dbReference type="Pfam" id="PF00905">
    <property type="entry name" value="Transpeptidase"/>
    <property type="match status" value="1"/>
</dbReference>
<keyword evidence="16" id="KW-0472">Membrane</keyword>
<accession>A0A7C2TMU3</accession>
<dbReference type="Proteomes" id="UP000885986">
    <property type="component" value="Unassembled WGS sequence"/>
</dbReference>
<evidence type="ECO:0000256" key="22">
    <source>
        <dbReference type="ARBA" id="ARBA00044770"/>
    </source>
</evidence>
<feature type="domain" description="Penicillin-binding protein transpeptidase" evidence="24">
    <location>
        <begin position="434"/>
        <end position="689"/>
    </location>
</feature>
<evidence type="ECO:0000256" key="1">
    <source>
        <dbReference type="ARBA" id="ARBA00002624"/>
    </source>
</evidence>
<dbReference type="GO" id="GO:0030288">
    <property type="term" value="C:outer membrane-bounded periplasmic space"/>
    <property type="evidence" value="ECO:0007669"/>
    <property type="project" value="TreeGrafter"/>
</dbReference>
<evidence type="ECO:0000256" key="21">
    <source>
        <dbReference type="ARBA" id="ARBA00034000"/>
    </source>
</evidence>
<proteinExistence type="inferred from homology"/>
<keyword evidence="19" id="KW-0961">Cell wall biogenesis/degradation</keyword>
<protein>
    <recommendedName>
        <fullName evidence="7">Penicillin-binding protein 1B</fullName>
        <ecNumber evidence="22">2.4.99.28</ecNumber>
        <ecNumber evidence="6">3.4.16.4</ecNumber>
    </recommendedName>
    <alternativeName>
        <fullName evidence="20">Murein polymerase</fullName>
    </alternativeName>
</protein>
<evidence type="ECO:0000256" key="10">
    <source>
        <dbReference type="ARBA" id="ARBA00022670"/>
    </source>
</evidence>
<dbReference type="Pfam" id="PF14814">
    <property type="entry name" value="UB2H"/>
    <property type="match status" value="1"/>
</dbReference>
<dbReference type="SUPFAM" id="SSF53955">
    <property type="entry name" value="Lysozyme-like"/>
    <property type="match status" value="1"/>
</dbReference>
<comment type="similarity">
    <text evidence="5">In the N-terminal section; belongs to the glycosyltransferase 51 family.</text>
</comment>
<dbReference type="GO" id="GO:0006508">
    <property type="term" value="P:proteolysis"/>
    <property type="evidence" value="ECO:0007669"/>
    <property type="project" value="UniProtKB-KW"/>
</dbReference>
<evidence type="ECO:0000256" key="13">
    <source>
        <dbReference type="ARBA" id="ARBA00022801"/>
    </source>
</evidence>
<dbReference type="GO" id="GO:0009002">
    <property type="term" value="F:serine-type D-Ala-D-Ala carboxypeptidase activity"/>
    <property type="evidence" value="ECO:0007669"/>
    <property type="project" value="UniProtKB-EC"/>
</dbReference>
<evidence type="ECO:0000256" key="5">
    <source>
        <dbReference type="ARBA" id="ARBA00007739"/>
    </source>
</evidence>
<dbReference type="GO" id="GO:0071555">
    <property type="term" value="P:cell wall organization"/>
    <property type="evidence" value="ECO:0007669"/>
    <property type="project" value="UniProtKB-KW"/>
</dbReference>
<dbReference type="InterPro" id="IPR012338">
    <property type="entry name" value="Beta-lactam/transpept-like"/>
</dbReference>
<evidence type="ECO:0000256" key="23">
    <source>
        <dbReference type="ARBA" id="ARBA00049902"/>
    </source>
</evidence>
<dbReference type="SUPFAM" id="SSF56601">
    <property type="entry name" value="beta-lactamase/transpeptidase-like"/>
    <property type="match status" value="1"/>
</dbReference>
<evidence type="ECO:0000256" key="19">
    <source>
        <dbReference type="ARBA" id="ARBA00023316"/>
    </source>
</evidence>
<dbReference type="Gene3D" id="3.40.710.10">
    <property type="entry name" value="DD-peptidase/beta-lactamase superfamily"/>
    <property type="match status" value="1"/>
</dbReference>
<dbReference type="Gene3D" id="3.30.2060.10">
    <property type="entry name" value="Penicillin-binding protein 1b domain"/>
    <property type="match status" value="1"/>
</dbReference>
<evidence type="ECO:0000256" key="14">
    <source>
        <dbReference type="ARBA" id="ARBA00022960"/>
    </source>
</evidence>
<evidence type="ECO:0000256" key="9">
    <source>
        <dbReference type="ARBA" id="ARBA00022645"/>
    </source>
</evidence>
<dbReference type="InterPro" id="IPR028166">
    <property type="entry name" value="UB2H"/>
</dbReference>
<evidence type="ECO:0000259" key="24">
    <source>
        <dbReference type="Pfam" id="PF00905"/>
    </source>
</evidence>
<keyword evidence="14" id="KW-0133">Cell shape</keyword>
<keyword evidence="11" id="KW-0328">Glycosyltransferase</keyword>
<evidence type="ECO:0000256" key="16">
    <source>
        <dbReference type="ARBA" id="ARBA00023136"/>
    </source>
</evidence>
<comment type="caution">
    <text evidence="27">The sequence shown here is derived from an EMBL/GenBank/DDBJ whole genome shotgun (WGS) entry which is preliminary data.</text>
</comment>
<reference evidence="27" key="1">
    <citation type="journal article" date="2020" name="mSystems">
        <title>Genome- and Community-Level Interaction Insights into Carbon Utilization and Element Cycling Functions of Hydrothermarchaeota in Hydrothermal Sediment.</title>
        <authorList>
            <person name="Zhou Z."/>
            <person name="Liu Y."/>
            <person name="Xu W."/>
            <person name="Pan J."/>
            <person name="Luo Z.H."/>
            <person name="Li M."/>
        </authorList>
    </citation>
    <scope>NUCLEOTIDE SEQUENCE [LARGE SCALE GENOMIC DNA]</scope>
    <source>
        <strain evidence="27">SpSt-1224</strain>
    </source>
</reference>
<feature type="domain" description="Bifunctional transglycosylase second" evidence="26">
    <location>
        <begin position="72"/>
        <end position="157"/>
    </location>
</feature>
<dbReference type="EC" id="2.4.99.28" evidence="22"/>
<comment type="pathway">
    <text evidence="3">Cell wall biogenesis; peptidoglycan biosynthesis.</text>
</comment>
<evidence type="ECO:0000256" key="6">
    <source>
        <dbReference type="ARBA" id="ARBA00012448"/>
    </source>
</evidence>
<evidence type="ECO:0000256" key="18">
    <source>
        <dbReference type="ARBA" id="ARBA00023268"/>
    </source>
</evidence>
<dbReference type="InterPro" id="IPR036950">
    <property type="entry name" value="PBP_transglycosylase"/>
</dbReference>
<dbReference type="UniPathway" id="UPA00219"/>
<evidence type="ECO:0000256" key="3">
    <source>
        <dbReference type="ARBA" id="ARBA00004752"/>
    </source>
</evidence>
<dbReference type="InterPro" id="IPR001460">
    <property type="entry name" value="PCN-bd_Tpept"/>
</dbReference>
<dbReference type="NCBIfam" id="TIGR02071">
    <property type="entry name" value="PBP_1b"/>
    <property type="match status" value="1"/>
</dbReference>
<evidence type="ECO:0000259" key="26">
    <source>
        <dbReference type="Pfam" id="PF14814"/>
    </source>
</evidence>
<dbReference type="PANTHER" id="PTHR32282">
    <property type="entry name" value="BINDING PROTEIN TRANSPEPTIDASE, PUTATIVE-RELATED"/>
    <property type="match status" value="1"/>
</dbReference>
<evidence type="ECO:0000256" key="7">
    <source>
        <dbReference type="ARBA" id="ARBA00018637"/>
    </source>
</evidence>
<dbReference type="EC" id="3.4.16.4" evidence="6"/>
<evidence type="ECO:0000256" key="12">
    <source>
        <dbReference type="ARBA" id="ARBA00022679"/>
    </source>
</evidence>
<dbReference type="GO" id="GO:0008658">
    <property type="term" value="F:penicillin binding"/>
    <property type="evidence" value="ECO:0007669"/>
    <property type="project" value="InterPro"/>
</dbReference>
<comment type="catalytic activity">
    <reaction evidence="21">
        <text>Preferential cleavage: (Ac)2-L-Lys-D-Ala-|-D-Ala. Also transpeptidation of peptidyl-alanyl moieties that are N-acyl substituents of D-alanine.</text>
        <dbReference type="EC" id="3.4.16.4"/>
    </reaction>
</comment>
<dbReference type="AlphaFoldDB" id="A0A7C2TMU3"/>
<dbReference type="GO" id="GO:0046677">
    <property type="term" value="P:response to antibiotic"/>
    <property type="evidence" value="ECO:0007669"/>
    <property type="project" value="UniProtKB-KW"/>
</dbReference>
<dbReference type="EMBL" id="DSDS01000185">
    <property type="protein sequence ID" value="HET98642.1"/>
    <property type="molecule type" value="Genomic_DNA"/>
</dbReference>
<dbReference type="GO" id="GO:0009274">
    <property type="term" value="C:peptidoglycan-based cell wall"/>
    <property type="evidence" value="ECO:0007669"/>
    <property type="project" value="InterPro"/>
</dbReference>
<dbReference type="GO" id="GO:0005886">
    <property type="term" value="C:plasma membrane"/>
    <property type="evidence" value="ECO:0007669"/>
    <property type="project" value="UniProtKB-SubCell"/>
</dbReference>